<dbReference type="EMBL" id="SMJZ01000118">
    <property type="protein sequence ID" value="TDC03180.1"/>
    <property type="molecule type" value="Genomic_DNA"/>
</dbReference>
<dbReference type="OrthoDB" id="9813184at2"/>
<name>A0A4R4N7Q2_9ACTN</name>
<accession>A0A4R4N7Q2</accession>
<protein>
    <submittedName>
        <fullName evidence="1">Uncharacterized protein</fullName>
    </submittedName>
</protein>
<comment type="caution">
    <text evidence="1">The sequence shown here is derived from an EMBL/GenBank/DDBJ whole genome shotgun (WGS) entry which is preliminary data.</text>
</comment>
<dbReference type="AlphaFoldDB" id="A0A4R4N7Q2"/>
<proteinExistence type="predicted"/>
<gene>
    <name evidence="1" type="ORF">E1267_27080</name>
</gene>
<dbReference type="RefSeq" id="WP_132336276.1">
    <property type="nucleotide sequence ID" value="NZ_SMJZ01000118.1"/>
</dbReference>
<reference evidence="1 2" key="1">
    <citation type="submission" date="2019-02" db="EMBL/GenBank/DDBJ databases">
        <title>Draft genome sequences of novel Actinobacteria.</title>
        <authorList>
            <person name="Sahin N."/>
            <person name="Ay H."/>
            <person name="Saygin H."/>
        </authorList>
    </citation>
    <scope>NUCLEOTIDE SEQUENCE [LARGE SCALE GENOMIC DNA]</scope>
    <source>
        <strain evidence="1 2">KC201</strain>
    </source>
</reference>
<organism evidence="1 2">
    <name type="scientific">Nonomuraea longispora</name>
    <dbReference type="NCBI Taxonomy" id="1848320"/>
    <lineage>
        <taxon>Bacteria</taxon>
        <taxon>Bacillati</taxon>
        <taxon>Actinomycetota</taxon>
        <taxon>Actinomycetes</taxon>
        <taxon>Streptosporangiales</taxon>
        <taxon>Streptosporangiaceae</taxon>
        <taxon>Nonomuraea</taxon>
    </lineage>
</organism>
<evidence type="ECO:0000313" key="1">
    <source>
        <dbReference type="EMBL" id="TDC03180.1"/>
    </source>
</evidence>
<evidence type="ECO:0000313" key="2">
    <source>
        <dbReference type="Proteomes" id="UP000295157"/>
    </source>
</evidence>
<keyword evidence="2" id="KW-1185">Reference proteome</keyword>
<sequence length="60" mass="6807">MNSRYPSRAGKRSVTMCAELELDVDCTPRTDNSRYLELVRPWFKQIGAQLAGLTRRHGGP</sequence>
<dbReference type="Proteomes" id="UP000295157">
    <property type="component" value="Unassembled WGS sequence"/>
</dbReference>